<sequence length="129" mass="14500">MYSALIVLKDLYGFQLKEDGSALIMIYDSEMFDLSGVVDGGKKEARVAGAIVQEIDPQGNVVFEWRSWDGYTWQFRVTKKSLDTFRKDRREGEIVRSTGGVIEGDASDWVRPPTTQSSSSTLQSARRRG</sequence>
<dbReference type="InParanoid" id="A0A0G4H843"/>
<gene>
    <name evidence="2" type="ORF">Vbra_19875</name>
</gene>
<accession>A0A0G4H843</accession>
<dbReference type="EMBL" id="CDMY01001057">
    <property type="protein sequence ID" value="CEM39977.1"/>
    <property type="molecule type" value="Genomic_DNA"/>
</dbReference>
<dbReference type="Proteomes" id="UP000041254">
    <property type="component" value="Unassembled WGS sequence"/>
</dbReference>
<evidence type="ECO:0000313" key="3">
    <source>
        <dbReference type="Proteomes" id="UP000041254"/>
    </source>
</evidence>
<dbReference type="PhylomeDB" id="A0A0G4H843"/>
<organism evidence="2 3">
    <name type="scientific">Vitrella brassicaformis (strain CCMP3155)</name>
    <dbReference type="NCBI Taxonomy" id="1169540"/>
    <lineage>
        <taxon>Eukaryota</taxon>
        <taxon>Sar</taxon>
        <taxon>Alveolata</taxon>
        <taxon>Colpodellida</taxon>
        <taxon>Vitrellaceae</taxon>
        <taxon>Vitrella</taxon>
    </lineage>
</organism>
<protein>
    <submittedName>
        <fullName evidence="2">Uncharacterized protein</fullName>
    </submittedName>
</protein>
<name>A0A0G4H843_VITBC</name>
<dbReference type="AlphaFoldDB" id="A0A0G4H843"/>
<keyword evidence="3" id="KW-1185">Reference proteome</keyword>
<reference evidence="2 3" key="1">
    <citation type="submission" date="2014-11" db="EMBL/GenBank/DDBJ databases">
        <authorList>
            <person name="Zhu J."/>
            <person name="Qi W."/>
            <person name="Song R."/>
        </authorList>
    </citation>
    <scope>NUCLEOTIDE SEQUENCE [LARGE SCALE GENOMIC DNA]</scope>
</reference>
<feature type="compositionally biased region" description="Low complexity" evidence="1">
    <location>
        <begin position="114"/>
        <end position="129"/>
    </location>
</feature>
<proteinExistence type="predicted"/>
<feature type="region of interest" description="Disordered" evidence="1">
    <location>
        <begin position="96"/>
        <end position="129"/>
    </location>
</feature>
<dbReference type="OrthoDB" id="5427350at2759"/>
<dbReference type="VEuPathDB" id="CryptoDB:Vbra_19875"/>
<evidence type="ECO:0000256" key="1">
    <source>
        <dbReference type="SAM" id="MobiDB-lite"/>
    </source>
</evidence>
<evidence type="ECO:0000313" key="2">
    <source>
        <dbReference type="EMBL" id="CEM39977.1"/>
    </source>
</evidence>